<dbReference type="KEGG" id="rcr:NCTC10994_03204"/>
<evidence type="ECO:0000313" key="3">
    <source>
        <dbReference type="Proteomes" id="UP000249091"/>
    </source>
</evidence>
<dbReference type="STRING" id="1219011.GCA_001895045_03528"/>
<keyword evidence="3" id="KW-1185">Reference proteome</keyword>
<evidence type="ECO:0000313" key="2">
    <source>
        <dbReference type="EMBL" id="SQI35972.1"/>
    </source>
</evidence>
<dbReference type="Proteomes" id="UP000249091">
    <property type="component" value="Chromosome 1"/>
</dbReference>
<protein>
    <submittedName>
        <fullName evidence="2">DinB superfamily</fullName>
    </submittedName>
</protein>
<dbReference type="Gene3D" id="1.20.120.450">
    <property type="entry name" value="dinb family like domain"/>
    <property type="match status" value="1"/>
</dbReference>
<feature type="domain" description="DinB-like" evidence="1">
    <location>
        <begin position="12"/>
        <end position="139"/>
    </location>
</feature>
<gene>
    <name evidence="2" type="ORF">NCTC10994_03204</name>
</gene>
<dbReference type="InterPro" id="IPR024775">
    <property type="entry name" value="DinB-like"/>
</dbReference>
<dbReference type="AlphaFoldDB" id="A0A2X4UMZ8"/>
<evidence type="ECO:0000259" key="1">
    <source>
        <dbReference type="Pfam" id="PF12867"/>
    </source>
</evidence>
<reference evidence="2 3" key="1">
    <citation type="submission" date="2018-06" db="EMBL/GenBank/DDBJ databases">
        <authorList>
            <consortium name="Pathogen Informatics"/>
            <person name="Doyle S."/>
        </authorList>
    </citation>
    <scope>NUCLEOTIDE SEQUENCE [LARGE SCALE GENOMIC DNA]</scope>
    <source>
        <strain evidence="2 3">NCTC10994</strain>
    </source>
</reference>
<accession>A0A2X4UMZ8</accession>
<dbReference type="RefSeq" id="WP_072703252.1">
    <property type="nucleotide sequence ID" value="NZ_JAFBBL010000001.1"/>
</dbReference>
<dbReference type="SUPFAM" id="SSF109854">
    <property type="entry name" value="DinB/YfiT-like putative metalloenzymes"/>
    <property type="match status" value="1"/>
</dbReference>
<proteinExistence type="predicted"/>
<sequence length="154" mass="16707">MNTDEYLYFVDRAFDGMLTAVTQLGDDRANAVPPLRGANSAWAIAYHCGAVVEFWVGHVALGRDSDRDRESEFGASGTVAELASLVEGQRRQLKQDLAALDPAAPPAHAVPEKYRDGVVSVGGVLLHVLEELAQHHGQIEITRDLLLSTSEEAR</sequence>
<dbReference type="InterPro" id="IPR034660">
    <property type="entry name" value="DinB/YfiT-like"/>
</dbReference>
<organism evidence="2 3">
    <name type="scientific">Rhodococcus coprophilus</name>
    <dbReference type="NCBI Taxonomy" id="38310"/>
    <lineage>
        <taxon>Bacteria</taxon>
        <taxon>Bacillati</taxon>
        <taxon>Actinomycetota</taxon>
        <taxon>Actinomycetes</taxon>
        <taxon>Mycobacteriales</taxon>
        <taxon>Nocardiaceae</taxon>
        <taxon>Rhodococcus</taxon>
    </lineage>
</organism>
<dbReference type="EMBL" id="LS483468">
    <property type="protein sequence ID" value="SQI35972.1"/>
    <property type="molecule type" value="Genomic_DNA"/>
</dbReference>
<dbReference type="Pfam" id="PF12867">
    <property type="entry name" value="DinB_2"/>
    <property type="match status" value="1"/>
</dbReference>
<name>A0A2X4UMZ8_9NOCA</name>